<evidence type="ECO:0000256" key="1">
    <source>
        <dbReference type="ARBA" id="ARBA00004418"/>
    </source>
</evidence>
<keyword evidence="6" id="KW-0732">Signal</keyword>
<keyword evidence="7" id="KW-0574">Periplasm</keyword>
<dbReference type="AlphaFoldDB" id="A0A9X2Q6K1"/>
<name>A0A9X2Q6K1_9BACT</name>
<keyword evidence="9 17" id="KW-0560">Oxidoreductase</keyword>
<evidence type="ECO:0000256" key="14">
    <source>
        <dbReference type="PIRSR" id="PIRSR000294-2"/>
    </source>
</evidence>
<keyword evidence="3" id="KW-0813">Transport</keyword>
<evidence type="ECO:0000256" key="2">
    <source>
        <dbReference type="ARBA" id="ARBA00004856"/>
    </source>
</evidence>
<evidence type="ECO:0000256" key="11">
    <source>
        <dbReference type="ARBA" id="ARBA00058991"/>
    </source>
</evidence>
<comment type="function">
    <text evidence="11">Involved in methylamine metabolism. Essential for the maturation of the beta subunit of MADH, presumably via a step in the biosynthesis of tryptophan tryptophylquinone (TTQ), the cofactor of MADH.</text>
</comment>
<dbReference type="GO" id="GO:0020037">
    <property type="term" value="F:heme binding"/>
    <property type="evidence" value="ECO:0007669"/>
    <property type="project" value="InterPro"/>
</dbReference>
<evidence type="ECO:0000256" key="5">
    <source>
        <dbReference type="ARBA" id="ARBA00022723"/>
    </source>
</evidence>
<evidence type="ECO:0000256" key="13">
    <source>
        <dbReference type="PIRSR" id="PIRSR000294-1"/>
    </source>
</evidence>
<comment type="caution">
    <text evidence="17">The sequence shown here is derived from an EMBL/GenBank/DDBJ whole genome shotgun (WGS) entry which is preliminary data.</text>
</comment>
<evidence type="ECO:0000313" key="18">
    <source>
        <dbReference type="Proteomes" id="UP001155027"/>
    </source>
</evidence>
<reference evidence="17" key="1">
    <citation type="submission" date="2022-08" db="EMBL/GenBank/DDBJ databases">
        <title>Genomic Encyclopedia of Type Strains, Phase V (KMG-V): Genome sequencing to study the core and pangenomes of soil and plant-associated prokaryotes.</title>
        <authorList>
            <person name="Whitman W."/>
        </authorList>
    </citation>
    <scope>NUCLEOTIDE SEQUENCE</scope>
    <source>
        <strain evidence="17">0</strain>
    </source>
</reference>
<comment type="cofactor">
    <cofactor evidence="13">
        <name>heme</name>
        <dbReference type="ChEBI" id="CHEBI:30413"/>
    </cofactor>
    <text evidence="13">Binds 2 heme groups.</text>
</comment>
<feature type="binding site" description="axial binding residue" evidence="14">
    <location>
        <position position="249"/>
    </location>
    <ligand>
        <name>heme c</name>
        <dbReference type="ChEBI" id="CHEBI:61717"/>
        <label>2</label>
    </ligand>
    <ligandPart>
        <name>Fe</name>
        <dbReference type="ChEBI" id="CHEBI:18248"/>
    </ligandPart>
</feature>
<feature type="binding site" description="axial binding residue" evidence="14">
    <location>
        <position position="120"/>
    </location>
    <ligand>
        <name>heme c</name>
        <dbReference type="ChEBI" id="CHEBI:61717"/>
        <label>1</label>
    </ligand>
    <ligandPart>
        <name>Fe</name>
        <dbReference type="ChEBI" id="CHEBI:18248"/>
    </ligandPart>
</feature>
<evidence type="ECO:0000256" key="8">
    <source>
        <dbReference type="ARBA" id="ARBA00022982"/>
    </source>
</evidence>
<keyword evidence="5 14" id="KW-0479">Metal-binding</keyword>
<evidence type="ECO:0000256" key="3">
    <source>
        <dbReference type="ARBA" id="ARBA00022448"/>
    </source>
</evidence>
<evidence type="ECO:0000256" key="4">
    <source>
        <dbReference type="ARBA" id="ARBA00022617"/>
    </source>
</evidence>
<dbReference type="Pfam" id="PF03150">
    <property type="entry name" value="CCP_MauG"/>
    <property type="match status" value="1"/>
</dbReference>
<organism evidence="17 18">
    <name type="scientific">Salinibacter ruber</name>
    <dbReference type="NCBI Taxonomy" id="146919"/>
    <lineage>
        <taxon>Bacteria</taxon>
        <taxon>Pseudomonadati</taxon>
        <taxon>Rhodothermota</taxon>
        <taxon>Rhodothermia</taxon>
        <taxon>Rhodothermales</taxon>
        <taxon>Salinibacteraceae</taxon>
        <taxon>Salinibacter</taxon>
    </lineage>
</organism>
<proteinExistence type="predicted"/>
<dbReference type="GO" id="GO:0046872">
    <property type="term" value="F:metal ion binding"/>
    <property type="evidence" value="ECO:0007669"/>
    <property type="project" value="UniProtKB-KW"/>
</dbReference>
<feature type="binding site" description="axial binding residue" evidence="14">
    <location>
        <position position="104"/>
    </location>
    <ligand>
        <name>heme c</name>
        <dbReference type="ChEBI" id="CHEBI:61717"/>
        <label>1</label>
    </ligand>
    <ligandPart>
        <name>Fe</name>
        <dbReference type="ChEBI" id="CHEBI:18248"/>
    </ligandPart>
</feature>
<dbReference type="InterPro" id="IPR009056">
    <property type="entry name" value="Cyt_c-like_dom"/>
</dbReference>
<dbReference type="GO" id="GO:0042597">
    <property type="term" value="C:periplasmic space"/>
    <property type="evidence" value="ECO:0007669"/>
    <property type="project" value="UniProtKB-SubCell"/>
</dbReference>
<protein>
    <recommendedName>
        <fullName evidence="12">Methylamine utilization protein MauG</fullName>
    </recommendedName>
</protein>
<dbReference type="Proteomes" id="UP001155027">
    <property type="component" value="Unassembled WGS sequence"/>
</dbReference>
<keyword evidence="4 13" id="KW-0349">Heme</keyword>
<evidence type="ECO:0000313" key="17">
    <source>
        <dbReference type="EMBL" id="MCS3678715.1"/>
    </source>
</evidence>
<evidence type="ECO:0000256" key="6">
    <source>
        <dbReference type="ARBA" id="ARBA00022729"/>
    </source>
</evidence>
<feature type="binding site" description="covalent" evidence="13">
    <location>
        <position position="245"/>
    </location>
    <ligand>
        <name>heme c</name>
        <dbReference type="ChEBI" id="CHEBI:61717"/>
        <label>2</label>
    </ligand>
</feature>
<evidence type="ECO:0000256" key="10">
    <source>
        <dbReference type="ARBA" id="ARBA00023004"/>
    </source>
</evidence>
<keyword evidence="8" id="KW-0249">Electron transport</keyword>
<keyword evidence="10 14" id="KW-0408">Iron</keyword>
<dbReference type="PANTHER" id="PTHR30600:SF10">
    <property type="entry name" value="BLL6722 PROTEIN"/>
    <property type="match status" value="1"/>
</dbReference>
<dbReference type="InterPro" id="IPR026259">
    <property type="entry name" value="MauG/Cytc_peroxidase"/>
</dbReference>
<dbReference type="GO" id="GO:0004130">
    <property type="term" value="F:cytochrome-c peroxidase activity"/>
    <property type="evidence" value="ECO:0007669"/>
    <property type="project" value="TreeGrafter"/>
</dbReference>
<dbReference type="EMBL" id="JANUAU010000009">
    <property type="protein sequence ID" value="MCS3678715.1"/>
    <property type="molecule type" value="Genomic_DNA"/>
</dbReference>
<comment type="pathway">
    <text evidence="2">One-carbon metabolism; methylamine degradation.</text>
</comment>
<keyword evidence="17" id="KW-0575">Peroxidase</keyword>
<evidence type="ECO:0000256" key="9">
    <source>
        <dbReference type="ARBA" id="ARBA00023002"/>
    </source>
</evidence>
<evidence type="ECO:0000256" key="12">
    <source>
        <dbReference type="ARBA" id="ARBA00073576"/>
    </source>
</evidence>
<dbReference type="InterPro" id="IPR036909">
    <property type="entry name" value="Cyt_c-like_dom_sf"/>
</dbReference>
<comment type="subcellular location">
    <subcellularLocation>
        <location evidence="1">Periplasm</location>
    </subcellularLocation>
</comment>
<dbReference type="PROSITE" id="PS51007">
    <property type="entry name" value="CYTC"/>
    <property type="match status" value="1"/>
</dbReference>
<sequence length="384" mass="43184">MRSNALLVFAFVAVVLGVFFYKIQQHETRLNDVSSVIQVYKGSQDEWPAPHLSEGVPHRPLVPLPDASYPEDSPYSEAKEQLGKRLFFDPRLSASGALACASCHDPDLGWTDGRQRSVGHSGQQGERNSMTILNVAFYDHLFWDGRAESLEAQALLAIRSPSEMNIGLDSLEERIASTDEYPRLFEQSFGDPQVTARRIAEAVATFERGITSRSSDFDRFLQGNRDAMTERQIRGLHVFRTKARCMNCHSGRLLSDDQFHSIGQSHLGRPSQDLGRFLATGDTADVGLFRTPSLRDVSRTGPYLHHGLINDLREVINMYNQGMPQAIPREESENPLYPEKSRLLKPLGLTEREKDALIVFLKALSTRPSQFSAPDFPDKQEPKR</sequence>
<dbReference type="GO" id="GO:0009055">
    <property type="term" value="F:electron transfer activity"/>
    <property type="evidence" value="ECO:0007669"/>
    <property type="project" value="InterPro"/>
</dbReference>
<dbReference type="PIRSF" id="PIRSF000294">
    <property type="entry name" value="Cytochrome-c_peroxidase"/>
    <property type="match status" value="1"/>
</dbReference>
<evidence type="ECO:0000259" key="16">
    <source>
        <dbReference type="PROSITE" id="PS51007"/>
    </source>
</evidence>
<dbReference type="PANTHER" id="PTHR30600">
    <property type="entry name" value="CYTOCHROME C PEROXIDASE-RELATED"/>
    <property type="match status" value="1"/>
</dbReference>
<dbReference type="Gene3D" id="1.10.760.10">
    <property type="entry name" value="Cytochrome c-like domain"/>
    <property type="match status" value="2"/>
</dbReference>
<accession>A0A9X2Q6K1</accession>
<feature type="domain" description="Cytochrome c" evidence="16">
    <location>
        <begin position="230"/>
        <end position="365"/>
    </location>
</feature>
<feature type="binding site" description="covalent" evidence="13">
    <location>
        <position position="103"/>
    </location>
    <ligand>
        <name>heme c</name>
        <dbReference type="ChEBI" id="CHEBI:61717"/>
        <label>1</label>
    </ligand>
</feature>
<feature type="binding site" description="covalent" evidence="13">
    <location>
        <position position="100"/>
    </location>
    <ligand>
        <name>heme c</name>
        <dbReference type="ChEBI" id="CHEBI:61717"/>
        <label>1</label>
    </ligand>
</feature>
<dbReference type="InterPro" id="IPR004852">
    <property type="entry name" value="Di-haem_cyt_c_peroxidsae"/>
</dbReference>
<evidence type="ECO:0000256" key="15">
    <source>
        <dbReference type="SAM" id="MobiDB-lite"/>
    </source>
</evidence>
<gene>
    <name evidence="17" type="ORF">GGP71_002656</name>
</gene>
<dbReference type="SUPFAM" id="SSF46626">
    <property type="entry name" value="Cytochrome c"/>
    <property type="match status" value="2"/>
</dbReference>
<dbReference type="InterPro" id="IPR051395">
    <property type="entry name" value="Cytochrome_c_Peroxidase/MauG"/>
</dbReference>
<dbReference type="FunFam" id="1.10.760.10:FF:000019">
    <property type="entry name" value="Di-heme cytochrome C peroxidase"/>
    <property type="match status" value="1"/>
</dbReference>
<comment type="PTM">
    <text evidence="13">Binds 2 heme groups per subunit.</text>
</comment>
<dbReference type="RefSeq" id="WP_259080775.1">
    <property type="nucleotide sequence ID" value="NZ_JANUAU010000009.1"/>
</dbReference>
<evidence type="ECO:0000256" key="7">
    <source>
        <dbReference type="ARBA" id="ARBA00022764"/>
    </source>
</evidence>
<feature type="region of interest" description="Disordered" evidence="15">
    <location>
        <begin position="48"/>
        <end position="75"/>
    </location>
</feature>
<feature type="binding site" description="covalent" evidence="13">
    <location>
        <position position="248"/>
    </location>
    <ligand>
        <name>heme c</name>
        <dbReference type="ChEBI" id="CHEBI:61717"/>
        <label>2</label>
    </ligand>
</feature>